<dbReference type="EMBL" id="CP000967">
    <property type="protein sequence ID" value="ACD59530.1"/>
    <property type="molecule type" value="Genomic_DNA"/>
</dbReference>
<reference evidence="1 2" key="1">
    <citation type="journal article" date="2008" name="BMC Genomics">
        <title>Genome sequence and rapid evolution of the rice pathogen Xanthomonas oryzae pv. oryzae PXO99A.</title>
        <authorList>
            <person name="Salzberg S.L."/>
            <person name="Sommer D.D."/>
            <person name="Schatz M.C."/>
            <person name="Phillippy A.M."/>
            <person name="Rabinowicz P.D."/>
            <person name="Tsuge S."/>
            <person name="Furutani A."/>
            <person name="Ochiai H."/>
            <person name="Delcher A.L."/>
            <person name="Kelley D."/>
            <person name="Madupu R."/>
            <person name="Puiu D."/>
            <person name="Radune D."/>
            <person name="Shumway M."/>
            <person name="Trapnell C."/>
            <person name="Aparna G."/>
            <person name="Jha G."/>
            <person name="Pandey A."/>
            <person name="Patil P.B."/>
            <person name="Ishihara H."/>
            <person name="Meyer D.F."/>
            <person name="Szurek B."/>
            <person name="Verdier V."/>
            <person name="Koebnik R."/>
            <person name="Dow J.M."/>
            <person name="Ryan R.P."/>
            <person name="Hirata H."/>
            <person name="Tsuyumu S."/>
            <person name="Won Lee S."/>
            <person name="Seo Y.S."/>
            <person name="Sriariyanum M."/>
            <person name="Ronald P.C."/>
            <person name="Sonti R.V."/>
            <person name="Van Sluys M.A."/>
            <person name="Leach J.E."/>
            <person name="White F.F."/>
            <person name="Bogdanove A.J."/>
        </authorList>
    </citation>
    <scope>NUCLEOTIDE SEQUENCE [LARGE SCALE GENOMIC DNA]</scope>
    <source>
        <strain evidence="1 2">PXO99A</strain>
    </source>
</reference>
<dbReference type="PATRIC" id="fig|291331.8.peg.2215"/>
<dbReference type="KEGG" id="xop:PXO_01160"/>
<gene>
    <name evidence="1" type="ordered locus">PXO_01160</name>
</gene>
<protein>
    <submittedName>
        <fullName evidence="1">Uncharacterized protein</fullName>
    </submittedName>
</protein>
<organism evidence="1 2">
    <name type="scientific">Xanthomonas oryzae pv. oryzae (strain PXO99A)</name>
    <dbReference type="NCBI Taxonomy" id="360094"/>
    <lineage>
        <taxon>Bacteria</taxon>
        <taxon>Pseudomonadati</taxon>
        <taxon>Pseudomonadota</taxon>
        <taxon>Gammaproteobacteria</taxon>
        <taxon>Lysobacterales</taxon>
        <taxon>Lysobacteraceae</taxon>
        <taxon>Xanthomonas</taxon>
    </lineage>
</organism>
<name>A0A0K0GLL1_XANOP</name>
<evidence type="ECO:0000313" key="1">
    <source>
        <dbReference type="EMBL" id="ACD59530.1"/>
    </source>
</evidence>
<dbReference type="Proteomes" id="UP000001740">
    <property type="component" value="Chromosome"/>
</dbReference>
<accession>A0A0K0GLL1</accession>
<dbReference type="AlphaFoldDB" id="A0A0K0GLL1"/>
<dbReference type="HOGENOM" id="CLU_193907_0_0_6"/>
<evidence type="ECO:0000313" key="2">
    <source>
        <dbReference type="Proteomes" id="UP000001740"/>
    </source>
</evidence>
<dbReference type="RefSeq" id="WP_011258724.1">
    <property type="nucleotide sequence ID" value="NC_010717.2"/>
</dbReference>
<proteinExistence type="predicted"/>
<sequence>MVIFLGNYQLTCHAAKGDTPDHGWVARWAIAPIGVGRAANLAGAALSPSFPDHRSAIAAARIAGMVTLEAMHAKAQEQREHA</sequence>